<comment type="subunit">
    <text evidence="3 9">Homodimer.</text>
</comment>
<accession>A0A841GJ96</accession>
<reference evidence="14 15" key="1">
    <citation type="submission" date="2020-08" db="EMBL/GenBank/DDBJ databases">
        <title>Genomic Encyclopedia of Type Strains, Phase IV (KMG-IV): sequencing the most valuable type-strain genomes for metagenomic binning, comparative biology and taxonomic classification.</title>
        <authorList>
            <person name="Goeker M."/>
        </authorList>
    </citation>
    <scope>NUCLEOTIDE SEQUENCE [LARGE SCALE GENOMIC DNA]</scope>
    <source>
        <strain evidence="14 15">DSM 29007</strain>
    </source>
</reference>
<feature type="active site" description="For OMPdecase activity" evidence="10">
    <location>
        <position position="64"/>
    </location>
</feature>
<evidence type="ECO:0000313" key="15">
    <source>
        <dbReference type="Proteomes" id="UP000582837"/>
    </source>
</evidence>
<dbReference type="EC" id="4.1.1.23" evidence="9"/>
<dbReference type="AlphaFoldDB" id="A0A841GJ96"/>
<dbReference type="GO" id="GO:0005829">
    <property type="term" value="C:cytosol"/>
    <property type="evidence" value="ECO:0007669"/>
    <property type="project" value="TreeGrafter"/>
</dbReference>
<evidence type="ECO:0000313" key="14">
    <source>
        <dbReference type="EMBL" id="MBB6068751.1"/>
    </source>
</evidence>
<dbReference type="CDD" id="cd04725">
    <property type="entry name" value="OMP_decarboxylase_like"/>
    <property type="match status" value="1"/>
</dbReference>
<feature type="binding site" evidence="9">
    <location>
        <begin position="59"/>
        <end position="68"/>
    </location>
    <ligand>
        <name>substrate</name>
    </ligand>
</feature>
<dbReference type="UniPathway" id="UPA00070">
    <property type="reaction ID" value="UER00120"/>
</dbReference>
<dbReference type="Proteomes" id="UP000582837">
    <property type="component" value="Unassembled WGS sequence"/>
</dbReference>
<dbReference type="NCBIfam" id="TIGR01740">
    <property type="entry name" value="pyrF"/>
    <property type="match status" value="1"/>
</dbReference>
<dbReference type="InterPro" id="IPR011060">
    <property type="entry name" value="RibuloseP-bd_barrel"/>
</dbReference>
<dbReference type="GO" id="GO:0004590">
    <property type="term" value="F:orotidine-5'-phosphate decarboxylase activity"/>
    <property type="evidence" value="ECO:0007669"/>
    <property type="project" value="UniProtKB-UniRule"/>
</dbReference>
<evidence type="ECO:0000256" key="6">
    <source>
        <dbReference type="ARBA" id="ARBA00023239"/>
    </source>
</evidence>
<comment type="pathway">
    <text evidence="2 9 12">Pyrimidine metabolism; UMP biosynthesis via de novo pathway; UMP from orotate: step 2/2.</text>
</comment>
<comment type="caution">
    <text evidence="14">The sequence shown here is derived from an EMBL/GenBank/DDBJ whole genome shotgun (WGS) entry which is preliminary data.</text>
</comment>
<comment type="similarity">
    <text evidence="8 9">Belongs to the OMP decarboxylase family. Type 1 subfamily.</text>
</comment>
<proteinExistence type="inferred from homology"/>
<name>A0A841GJ96_9BACT</name>
<dbReference type="InterPro" id="IPR047596">
    <property type="entry name" value="OMPdecase_bac"/>
</dbReference>
<gene>
    <name evidence="9" type="primary">pyrF</name>
    <name evidence="14" type="ORF">HNQ61_000362</name>
</gene>
<dbReference type="SMART" id="SM00934">
    <property type="entry name" value="OMPdecase"/>
    <property type="match status" value="1"/>
</dbReference>
<keyword evidence="6 9" id="KW-0456">Lyase</keyword>
<dbReference type="PROSITE" id="PS00156">
    <property type="entry name" value="OMPDECASE"/>
    <property type="match status" value="1"/>
</dbReference>
<dbReference type="InterPro" id="IPR001754">
    <property type="entry name" value="OMPdeCOase_dom"/>
</dbReference>
<comment type="catalytic activity">
    <reaction evidence="7 9 12">
        <text>orotidine 5'-phosphate + H(+) = UMP + CO2</text>
        <dbReference type="Rhea" id="RHEA:11596"/>
        <dbReference type="ChEBI" id="CHEBI:15378"/>
        <dbReference type="ChEBI" id="CHEBI:16526"/>
        <dbReference type="ChEBI" id="CHEBI:57538"/>
        <dbReference type="ChEBI" id="CHEBI:57865"/>
        <dbReference type="EC" id="4.1.1.23"/>
    </reaction>
</comment>
<dbReference type="PANTHER" id="PTHR32119:SF2">
    <property type="entry name" value="OROTIDINE 5'-PHOSPHATE DECARBOXYLASE"/>
    <property type="match status" value="1"/>
</dbReference>
<feature type="binding site" evidence="9 11">
    <location>
        <position position="10"/>
    </location>
    <ligand>
        <name>substrate</name>
    </ligand>
</feature>
<protein>
    <recommendedName>
        <fullName evidence="9">Orotidine 5'-phosphate decarboxylase</fullName>
        <ecNumber evidence="9">4.1.1.23</ecNumber>
    </recommendedName>
    <alternativeName>
        <fullName evidence="9">OMP decarboxylase</fullName>
        <shortName evidence="9">OMPDCase</shortName>
        <shortName evidence="9">OMPdecase</shortName>
    </alternativeName>
</protein>
<dbReference type="PANTHER" id="PTHR32119">
    <property type="entry name" value="OROTIDINE 5'-PHOSPHATE DECARBOXYLASE"/>
    <property type="match status" value="1"/>
</dbReference>
<evidence type="ECO:0000256" key="1">
    <source>
        <dbReference type="ARBA" id="ARBA00002356"/>
    </source>
</evidence>
<evidence type="ECO:0000256" key="5">
    <source>
        <dbReference type="ARBA" id="ARBA00022975"/>
    </source>
</evidence>
<dbReference type="InterPro" id="IPR014732">
    <property type="entry name" value="OMPdecase"/>
</dbReference>
<dbReference type="InterPro" id="IPR013785">
    <property type="entry name" value="Aldolase_TIM"/>
</dbReference>
<feature type="active site" description="For OMPdecase activity" evidence="10">
    <location>
        <position position="59"/>
    </location>
</feature>
<sequence>MRPTAIIALDVPSRAEAERLLDRIGPSADYVKVGLQLFTAEGPDVVRAMTARGCRVFLDLKLHDIPATVAHAVTSAAGLGADLLTIHTSGGAAMMRAAAKARDAAGPSAPRLLGVTLLTSLTEREAAEAWGRDSVDAGAEVARLARLAEECGLDGVVSSVHEVTTVRGATSDGFRVLTPGIRLAGDVAGDQARVATPAEAARLGSDYIILGRSITAAADPAAAMARALAELNSLPVTA</sequence>
<feature type="binding site" evidence="9 11">
    <location>
        <position position="212"/>
    </location>
    <ligand>
        <name>substrate</name>
    </ligand>
</feature>
<evidence type="ECO:0000256" key="12">
    <source>
        <dbReference type="RuleBase" id="RU000512"/>
    </source>
</evidence>
<comment type="function">
    <text evidence="1 9">Catalyzes the decarboxylation of orotidine 5'-monophosphate (OMP) to uridine 5'-monophosphate (UMP).</text>
</comment>
<dbReference type="EMBL" id="JACHIA010000001">
    <property type="protein sequence ID" value="MBB6068751.1"/>
    <property type="molecule type" value="Genomic_DNA"/>
</dbReference>
<keyword evidence="15" id="KW-1185">Reference proteome</keyword>
<dbReference type="FunFam" id="3.20.20.70:FF:000015">
    <property type="entry name" value="Orotidine 5'-phosphate decarboxylase"/>
    <property type="match status" value="1"/>
</dbReference>
<dbReference type="NCBIfam" id="NF001273">
    <property type="entry name" value="PRK00230.1"/>
    <property type="match status" value="1"/>
</dbReference>
<keyword evidence="4 9" id="KW-0210">Decarboxylase</keyword>
<evidence type="ECO:0000256" key="11">
    <source>
        <dbReference type="PIRSR" id="PIRSR614732-2"/>
    </source>
</evidence>
<evidence type="ECO:0000256" key="9">
    <source>
        <dbReference type="HAMAP-Rule" id="MF_01200"/>
    </source>
</evidence>
<dbReference type="RefSeq" id="WP_170031108.1">
    <property type="nucleotide sequence ID" value="NZ_JABDTL010000001.1"/>
</dbReference>
<evidence type="ECO:0000256" key="7">
    <source>
        <dbReference type="ARBA" id="ARBA00049157"/>
    </source>
</evidence>
<feature type="active site" description="Proton donor" evidence="9">
    <location>
        <position position="61"/>
    </location>
</feature>
<evidence type="ECO:0000256" key="2">
    <source>
        <dbReference type="ARBA" id="ARBA00004861"/>
    </source>
</evidence>
<dbReference type="Pfam" id="PF00215">
    <property type="entry name" value="OMPdecase"/>
    <property type="match status" value="1"/>
</dbReference>
<dbReference type="SUPFAM" id="SSF51366">
    <property type="entry name" value="Ribulose-phoshate binding barrel"/>
    <property type="match status" value="1"/>
</dbReference>
<evidence type="ECO:0000256" key="3">
    <source>
        <dbReference type="ARBA" id="ARBA00011738"/>
    </source>
</evidence>
<dbReference type="InterPro" id="IPR018089">
    <property type="entry name" value="OMPdecase_AS"/>
</dbReference>
<evidence type="ECO:0000256" key="4">
    <source>
        <dbReference type="ARBA" id="ARBA00022793"/>
    </source>
</evidence>
<dbReference type="GO" id="GO:0044205">
    <property type="term" value="P:'de novo' UMP biosynthetic process"/>
    <property type="evidence" value="ECO:0007669"/>
    <property type="project" value="UniProtKB-UniRule"/>
</dbReference>
<feature type="active site" description="For OMPdecase activity" evidence="10">
    <location>
        <position position="61"/>
    </location>
</feature>
<feature type="domain" description="Orotidine 5'-phosphate decarboxylase" evidence="13">
    <location>
        <begin position="4"/>
        <end position="227"/>
    </location>
</feature>
<evidence type="ECO:0000259" key="13">
    <source>
        <dbReference type="SMART" id="SM00934"/>
    </source>
</evidence>
<evidence type="ECO:0000256" key="10">
    <source>
        <dbReference type="PIRSR" id="PIRSR614732-1"/>
    </source>
</evidence>
<evidence type="ECO:0000256" key="8">
    <source>
        <dbReference type="ARBA" id="ARBA00061012"/>
    </source>
</evidence>
<feature type="binding site" evidence="9 11">
    <location>
        <position position="211"/>
    </location>
    <ligand>
        <name>substrate</name>
    </ligand>
</feature>
<feature type="binding site" evidence="9 11">
    <location>
        <position position="182"/>
    </location>
    <ligand>
        <name>substrate</name>
    </ligand>
</feature>
<feature type="binding site" evidence="9 11">
    <location>
        <position position="191"/>
    </location>
    <ligand>
        <name>substrate</name>
    </ligand>
</feature>
<feature type="binding site" evidence="9 11">
    <location>
        <position position="32"/>
    </location>
    <ligand>
        <name>substrate</name>
    </ligand>
</feature>
<keyword evidence="5 9" id="KW-0665">Pyrimidine biosynthesis</keyword>
<organism evidence="14 15">
    <name type="scientific">Longimicrobium terrae</name>
    <dbReference type="NCBI Taxonomy" id="1639882"/>
    <lineage>
        <taxon>Bacteria</taxon>
        <taxon>Pseudomonadati</taxon>
        <taxon>Gemmatimonadota</taxon>
        <taxon>Longimicrobiia</taxon>
        <taxon>Longimicrobiales</taxon>
        <taxon>Longimicrobiaceae</taxon>
        <taxon>Longimicrobium</taxon>
    </lineage>
</organism>
<feature type="binding site" evidence="9 11">
    <location>
        <position position="119"/>
    </location>
    <ligand>
        <name>substrate</name>
    </ligand>
</feature>
<dbReference type="HAMAP" id="MF_01200_B">
    <property type="entry name" value="OMPdecase_type1_B"/>
    <property type="match status" value="1"/>
</dbReference>
<dbReference type="GO" id="GO:0006207">
    <property type="term" value="P:'de novo' pyrimidine nucleobase biosynthetic process"/>
    <property type="evidence" value="ECO:0007669"/>
    <property type="project" value="InterPro"/>
</dbReference>
<dbReference type="Gene3D" id="3.20.20.70">
    <property type="entry name" value="Aldolase class I"/>
    <property type="match status" value="1"/>
</dbReference>